<evidence type="ECO:0000256" key="1">
    <source>
        <dbReference type="SAM" id="Phobius"/>
    </source>
</evidence>
<dbReference type="AlphaFoldDB" id="K2QM29"/>
<feature type="transmembrane region" description="Helical" evidence="1">
    <location>
        <begin position="25"/>
        <end position="43"/>
    </location>
</feature>
<comment type="caution">
    <text evidence="2">The sequence shown here is derived from an EMBL/GenBank/DDBJ whole genome shotgun (WGS) entry which is preliminary data.</text>
</comment>
<reference evidence="2 3" key="1">
    <citation type="journal article" date="2012" name="J. Bacteriol.">
        <title>Genome Sequence of Galbibacter marinum Type Strain ck-I2-15.</title>
        <authorList>
            <person name="Lai Q."/>
            <person name="Li C."/>
            <person name="Shao Z."/>
        </authorList>
    </citation>
    <scope>NUCLEOTIDE SEQUENCE [LARGE SCALE GENOMIC DNA]</scope>
    <source>
        <strain evidence="3">ck-I2-15</strain>
    </source>
</reference>
<sequence>MTKESIVAIVTRGTISDKRNSSMQIVPVISSISQLIVLYLLLVPNNREVAEAIALGDASNVVRVVLNMAANAAMAIM</sequence>
<keyword evidence="1" id="KW-1133">Transmembrane helix</keyword>
<gene>
    <name evidence="2" type="ORF">I215_05000</name>
</gene>
<organism evidence="2 3">
    <name type="scientific">Galbibacter marinus</name>
    <dbReference type="NCBI Taxonomy" id="555500"/>
    <lineage>
        <taxon>Bacteria</taxon>
        <taxon>Pseudomonadati</taxon>
        <taxon>Bacteroidota</taxon>
        <taxon>Flavobacteriia</taxon>
        <taxon>Flavobacteriales</taxon>
        <taxon>Flavobacteriaceae</taxon>
        <taxon>Galbibacter</taxon>
    </lineage>
</organism>
<dbReference type="Proteomes" id="UP000007364">
    <property type="component" value="Unassembled WGS sequence"/>
</dbReference>
<dbReference type="EMBL" id="AMSG01000004">
    <property type="protein sequence ID" value="EKF55882.1"/>
    <property type="molecule type" value="Genomic_DNA"/>
</dbReference>
<name>K2QM29_9FLAO</name>
<keyword evidence="1" id="KW-0472">Membrane</keyword>
<accession>K2QM29</accession>
<evidence type="ECO:0000313" key="2">
    <source>
        <dbReference type="EMBL" id="EKF55882.1"/>
    </source>
</evidence>
<proteinExistence type="predicted"/>
<evidence type="ECO:0000313" key="3">
    <source>
        <dbReference type="Proteomes" id="UP000007364"/>
    </source>
</evidence>
<protein>
    <submittedName>
        <fullName evidence="2">Uncharacterized protein</fullName>
    </submittedName>
</protein>
<keyword evidence="1" id="KW-0812">Transmembrane</keyword>
<keyword evidence="3" id="KW-1185">Reference proteome</keyword>